<name>A0A0W8E414_9ZZZZ</name>
<proteinExistence type="predicted"/>
<accession>A0A0W8E414</accession>
<reference evidence="1" key="1">
    <citation type="journal article" date="2015" name="Proc. Natl. Acad. Sci. U.S.A.">
        <title>Networks of energetic and metabolic interactions define dynamics in microbial communities.</title>
        <authorList>
            <person name="Embree M."/>
            <person name="Liu J.K."/>
            <person name="Al-Bassam M.M."/>
            <person name="Zengler K."/>
        </authorList>
    </citation>
    <scope>NUCLEOTIDE SEQUENCE</scope>
</reference>
<organism evidence="1">
    <name type="scientific">hydrocarbon metagenome</name>
    <dbReference type="NCBI Taxonomy" id="938273"/>
    <lineage>
        <taxon>unclassified sequences</taxon>
        <taxon>metagenomes</taxon>
        <taxon>ecological metagenomes</taxon>
    </lineage>
</organism>
<sequence>MRKKLFKDRLYWHKVAQGIINKRSRAEKEIESQFFITLSQEDQKRSIILRDREIREFAAKMGFEIGSYVSDSKNHNWEVTWASTCSGMLDIDDVSITLQDDTTDWVNLYSRTAHINGLTEKNYFDSYIPFGDIKTNTA</sequence>
<evidence type="ECO:0000313" key="1">
    <source>
        <dbReference type="EMBL" id="KUG03142.1"/>
    </source>
</evidence>
<dbReference type="EMBL" id="LNQE01001892">
    <property type="protein sequence ID" value="KUG03142.1"/>
    <property type="molecule type" value="Genomic_DNA"/>
</dbReference>
<protein>
    <submittedName>
        <fullName evidence="1">Uncharacterized protein</fullName>
    </submittedName>
</protein>
<comment type="caution">
    <text evidence="1">The sequence shown here is derived from an EMBL/GenBank/DDBJ whole genome shotgun (WGS) entry which is preliminary data.</text>
</comment>
<dbReference type="AlphaFoldDB" id="A0A0W8E414"/>
<gene>
    <name evidence="1" type="ORF">ASZ90_019482</name>
</gene>